<evidence type="ECO:0000313" key="2">
    <source>
        <dbReference type="EMBL" id="PCR90377.1"/>
    </source>
</evidence>
<keyword evidence="1" id="KW-0812">Transmembrane</keyword>
<feature type="transmembrane region" description="Helical" evidence="1">
    <location>
        <begin position="160"/>
        <end position="182"/>
    </location>
</feature>
<feature type="transmembrane region" description="Helical" evidence="1">
    <location>
        <begin position="122"/>
        <end position="140"/>
    </location>
</feature>
<protein>
    <submittedName>
        <fullName evidence="2">Uncharacterized protein</fullName>
    </submittedName>
</protein>
<dbReference type="RefSeq" id="WP_097379324.1">
    <property type="nucleotide sequence ID" value="NZ_NXNI01000001.1"/>
</dbReference>
<gene>
    <name evidence="2" type="ORF">CP557_07390</name>
</gene>
<comment type="caution">
    <text evidence="2">The sequence shown here is derived from an EMBL/GenBank/DDBJ whole genome shotgun (WGS) entry which is preliminary data.</text>
</comment>
<sequence>MVQDLPNDWFVIDTQLNAAVTLLGAGLLGATAIVYLLVGRFVWATVTAIVAVIVIVPPVVARSWTYTLPWPLLATASFPLVLGSFQPAFFSQFVVSIGVAALGMLIVSALQLTTTVRMTPPFAVVFVGIATLAVVGFWAVGSAFSAAHLGGTFVETNDELMQIFSVALVAGLVSGFVFWLYFRWQLRRTSTPPPQEVESP</sequence>
<evidence type="ECO:0000256" key="1">
    <source>
        <dbReference type="SAM" id="Phobius"/>
    </source>
</evidence>
<feature type="transmembrane region" description="Helical" evidence="1">
    <location>
        <begin position="41"/>
        <end position="61"/>
    </location>
</feature>
<name>A0A2A5QU61_9EURY</name>
<keyword evidence="3" id="KW-1185">Reference proteome</keyword>
<evidence type="ECO:0000313" key="3">
    <source>
        <dbReference type="Proteomes" id="UP000219689"/>
    </source>
</evidence>
<feature type="transmembrane region" description="Helical" evidence="1">
    <location>
        <begin position="16"/>
        <end position="36"/>
    </location>
</feature>
<dbReference type="OrthoDB" id="342532at2157"/>
<feature type="transmembrane region" description="Helical" evidence="1">
    <location>
        <begin position="89"/>
        <end position="110"/>
    </location>
</feature>
<dbReference type="EMBL" id="NXNI01000001">
    <property type="protein sequence ID" value="PCR90377.1"/>
    <property type="molecule type" value="Genomic_DNA"/>
</dbReference>
<dbReference type="AlphaFoldDB" id="A0A2A5QU61"/>
<dbReference type="Proteomes" id="UP000219689">
    <property type="component" value="Unassembled WGS sequence"/>
</dbReference>
<organism evidence="2 3">
    <name type="scientific">Natrinema ejinorense</name>
    <dbReference type="NCBI Taxonomy" id="373386"/>
    <lineage>
        <taxon>Archaea</taxon>
        <taxon>Methanobacteriati</taxon>
        <taxon>Methanobacteriota</taxon>
        <taxon>Stenosarchaea group</taxon>
        <taxon>Halobacteria</taxon>
        <taxon>Halobacteriales</taxon>
        <taxon>Natrialbaceae</taxon>
        <taxon>Natrinema</taxon>
    </lineage>
</organism>
<proteinExistence type="predicted"/>
<keyword evidence="1" id="KW-0472">Membrane</keyword>
<reference evidence="2 3" key="1">
    <citation type="submission" date="2017-09" db="EMBL/GenBank/DDBJ databases">
        <title>Genome sequences of Natrinema ejinorence JCM 13890T.</title>
        <authorList>
            <person name="Roh S.W."/>
            <person name="Kim Y.B."/>
            <person name="Kim J.Y."/>
        </authorList>
    </citation>
    <scope>NUCLEOTIDE SEQUENCE [LARGE SCALE GENOMIC DNA]</scope>
    <source>
        <strain evidence="2 3">JCM 13890</strain>
    </source>
</reference>
<keyword evidence="1" id="KW-1133">Transmembrane helix</keyword>
<accession>A0A2A5QU61</accession>